<evidence type="ECO:0000256" key="3">
    <source>
        <dbReference type="ARBA" id="ARBA00022827"/>
    </source>
</evidence>
<dbReference type="EMBL" id="VFPH01000001">
    <property type="protein sequence ID" value="TQM43826.1"/>
    <property type="molecule type" value="Genomic_DNA"/>
</dbReference>
<evidence type="ECO:0000313" key="8">
    <source>
        <dbReference type="Proteomes" id="UP000319818"/>
    </source>
</evidence>
<dbReference type="PRINTS" id="PR00411">
    <property type="entry name" value="PNDRDTASEI"/>
</dbReference>
<keyword evidence="4" id="KW-0560">Oxidoreductase</keyword>
<protein>
    <submittedName>
        <fullName evidence="7">NADPH-dependent 2,4-dienoyl-CoA reductase/sulfur reductase-like enzyme</fullName>
    </submittedName>
</protein>
<dbReference type="InterPro" id="IPR050446">
    <property type="entry name" value="FAD-oxidoreductase/Apoptosis"/>
</dbReference>
<dbReference type="Gene3D" id="3.50.50.60">
    <property type="entry name" value="FAD/NAD(P)-binding domain"/>
    <property type="match status" value="2"/>
</dbReference>
<organism evidence="7 8">
    <name type="scientific">Pseudonocardia cypriaca</name>
    <dbReference type="NCBI Taxonomy" id="882449"/>
    <lineage>
        <taxon>Bacteria</taxon>
        <taxon>Bacillati</taxon>
        <taxon>Actinomycetota</taxon>
        <taxon>Actinomycetes</taxon>
        <taxon>Pseudonocardiales</taxon>
        <taxon>Pseudonocardiaceae</taxon>
        <taxon>Pseudonocardia</taxon>
    </lineage>
</organism>
<keyword evidence="2" id="KW-0285">Flavoprotein</keyword>
<sequence length="391" mass="40900">MRAVAVIGGSLAGLAAARALREHGFDGRVIVVGDEERLPYDRPPLSKEFLAGKIGVEDLALTTDTDADLDLDWHLGVPAAGLDVRGRSVVLASGRRIEVDGVVLATGARARPFPGARLAGVHTLRSLDDAVALRDELLAGGRLVVIGAGFIGAEVASTARDLGVEVTVIEADPLPLGGVLGPELGAACTALHEDNGVRLISGTPVTGLVGTDRVQGVRLAGGRSEPADVVVVGIGALPNIEWLAGSGVDHDHRGVWTDAGGATNIPQVVAAGDCTFSYCPYAGVDLRQEHWTNAIQQPAAAVESLLGLPVAAARPSAPYFWSDQYGARLQFAGHRLPDDAVEIIEGDLGSRRFVAGYRRRGELVAVFAMNQPKLFGKWRRQLVAPALAELS</sequence>
<dbReference type="SUPFAM" id="SSF55424">
    <property type="entry name" value="FAD/NAD-linked reductases, dimerisation (C-terminal) domain"/>
    <property type="match status" value="1"/>
</dbReference>
<dbReference type="OrthoDB" id="4475657at2"/>
<dbReference type="Pfam" id="PF07992">
    <property type="entry name" value="Pyr_redox_2"/>
    <property type="match status" value="1"/>
</dbReference>
<feature type="domain" description="Reductase C-terminal" evidence="6">
    <location>
        <begin position="319"/>
        <end position="381"/>
    </location>
</feature>
<dbReference type="Proteomes" id="UP000319818">
    <property type="component" value="Unassembled WGS sequence"/>
</dbReference>
<dbReference type="GO" id="GO:0005737">
    <property type="term" value="C:cytoplasm"/>
    <property type="evidence" value="ECO:0007669"/>
    <property type="project" value="TreeGrafter"/>
</dbReference>
<proteinExistence type="predicted"/>
<feature type="domain" description="FAD/NAD(P)-binding" evidence="5">
    <location>
        <begin position="3"/>
        <end position="297"/>
    </location>
</feature>
<evidence type="ECO:0000256" key="2">
    <source>
        <dbReference type="ARBA" id="ARBA00022630"/>
    </source>
</evidence>
<keyword evidence="3" id="KW-0274">FAD</keyword>
<dbReference type="Pfam" id="PF14759">
    <property type="entry name" value="Reductase_C"/>
    <property type="match status" value="1"/>
</dbReference>
<comment type="cofactor">
    <cofactor evidence="1">
        <name>FAD</name>
        <dbReference type="ChEBI" id="CHEBI:57692"/>
    </cofactor>
</comment>
<name>A0A543GCN1_9PSEU</name>
<accession>A0A543GCN1</accession>
<dbReference type="InterPro" id="IPR036188">
    <property type="entry name" value="FAD/NAD-bd_sf"/>
</dbReference>
<gene>
    <name evidence="7" type="ORF">FB388_1178</name>
</gene>
<evidence type="ECO:0000313" key="7">
    <source>
        <dbReference type="EMBL" id="TQM43826.1"/>
    </source>
</evidence>
<dbReference type="Gene3D" id="3.30.390.30">
    <property type="match status" value="1"/>
</dbReference>
<dbReference type="SUPFAM" id="SSF51905">
    <property type="entry name" value="FAD/NAD(P)-binding domain"/>
    <property type="match status" value="1"/>
</dbReference>
<evidence type="ECO:0000259" key="6">
    <source>
        <dbReference type="Pfam" id="PF14759"/>
    </source>
</evidence>
<comment type="caution">
    <text evidence="7">The sequence shown here is derived from an EMBL/GenBank/DDBJ whole genome shotgun (WGS) entry which is preliminary data.</text>
</comment>
<dbReference type="InterPro" id="IPR016156">
    <property type="entry name" value="FAD/NAD-linked_Rdtase_dimer_sf"/>
</dbReference>
<evidence type="ECO:0000256" key="4">
    <source>
        <dbReference type="ARBA" id="ARBA00023002"/>
    </source>
</evidence>
<keyword evidence="8" id="KW-1185">Reference proteome</keyword>
<dbReference type="RefSeq" id="WP_142097915.1">
    <property type="nucleotide sequence ID" value="NZ_VFPH01000001.1"/>
</dbReference>
<dbReference type="PANTHER" id="PTHR43557:SF2">
    <property type="entry name" value="RIESKE DOMAIN-CONTAINING PROTEIN-RELATED"/>
    <property type="match status" value="1"/>
</dbReference>
<dbReference type="InterPro" id="IPR028202">
    <property type="entry name" value="Reductase_C"/>
</dbReference>
<evidence type="ECO:0000256" key="1">
    <source>
        <dbReference type="ARBA" id="ARBA00001974"/>
    </source>
</evidence>
<dbReference type="PRINTS" id="PR00368">
    <property type="entry name" value="FADPNR"/>
</dbReference>
<evidence type="ECO:0000259" key="5">
    <source>
        <dbReference type="Pfam" id="PF07992"/>
    </source>
</evidence>
<dbReference type="GO" id="GO:0016651">
    <property type="term" value="F:oxidoreductase activity, acting on NAD(P)H"/>
    <property type="evidence" value="ECO:0007669"/>
    <property type="project" value="TreeGrafter"/>
</dbReference>
<dbReference type="AlphaFoldDB" id="A0A543GCN1"/>
<reference evidence="7 8" key="1">
    <citation type="submission" date="2019-06" db="EMBL/GenBank/DDBJ databases">
        <title>Sequencing the genomes of 1000 actinobacteria strains.</title>
        <authorList>
            <person name="Klenk H.-P."/>
        </authorList>
    </citation>
    <scope>NUCLEOTIDE SEQUENCE [LARGE SCALE GENOMIC DNA]</scope>
    <source>
        <strain evidence="7 8">DSM 45511</strain>
    </source>
</reference>
<dbReference type="InterPro" id="IPR023753">
    <property type="entry name" value="FAD/NAD-binding_dom"/>
</dbReference>
<dbReference type="PANTHER" id="PTHR43557">
    <property type="entry name" value="APOPTOSIS-INDUCING FACTOR 1"/>
    <property type="match status" value="1"/>
</dbReference>